<feature type="region of interest" description="Disordered" evidence="9">
    <location>
        <begin position="1"/>
        <end position="27"/>
    </location>
</feature>
<dbReference type="SUPFAM" id="SSF47661">
    <property type="entry name" value="t-snare proteins"/>
    <property type="match status" value="1"/>
</dbReference>
<organism evidence="11 12">
    <name type="scientific">Rhynchospora breviuscula</name>
    <dbReference type="NCBI Taxonomy" id="2022672"/>
    <lineage>
        <taxon>Eukaryota</taxon>
        <taxon>Viridiplantae</taxon>
        <taxon>Streptophyta</taxon>
        <taxon>Embryophyta</taxon>
        <taxon>Tracheophyta</taxon>
        <taxon>Spermatophyta</taxon>
        <taxon>Magnoliopsida</taxon>
        <taxon>Liliopsida</taxon>
        <taxon>Poales</taxon>
        <taxon>Cyperaceae</taxon>
        <taxon>Cyperoideae</taxon>
        <taxon>Rhynchosporeae</taxon>
        <taxon>Rhynchospora</taxon>
    </lineage>
</organism>
<dbReference type="GO" id="GO:0016192">
    <property type="term" value="P:vesicle-mediated transport"/>
    <property type="evidence" value="ECO:0007669"/>
    <property type="project" value="InterPro"/>
</dbReference>
<dbReference type="GO" id="GO:0015031">
    <property type="term" value="P:protein transport"/>
    <property type="evidence" value="ECO:0007669"/>
    <property type="project" value="UniProtKB-KW"/>
</dbReference>
<dbReference type="OrthoDB" id="1647008at2759"/>
<dbReference type="Gene3D" id="1.20.58.70">
    <property type="match status" value="1"/>
</dbReference>
<evidence type="ECO:0000256" key="4">
    <source>
        <dbReference type="ARBA" id="ARBA00022692"/>
    </source>
</evidence>
<keyword evidence="3" id="KW-0813">Transport</keyword>
<comment type="caution">
    <text evidence="11">The sequence shown here is derived from an EMBL/GenBank/DDBJ whole genome shotgun (WGS) entry which is preliminary data.</text>
</comment>
<evidence type="ECO:0000256" key="1">
    <source>
        <dbReference type="ARBA" id="ARBA00004211"/>
    </source>
</evidence>
<keyword evidence="6" id="KW-0007">Acetylation</keyword>
<dbReference type="GO" id="GO:0016020">
    <property type="term" value="C:membrane"/>
    <property type="evidence" value="ECO:0007669"/>
    <property type="project" value="UniProtKB-SubCell"/>
</dbReference>
<evidence type="ECO:0000256" key="3">
    <source>
        <dbReference type="ARBA" id="ARBA00022448"/>
    </source>
</evidence>
<evidence type="ECO:0000313" key="12">
    <source>
        <dbReference type="Proteomes" id="UP001151287"/>
    </source>
</evidence>
<evidence type="ECO:0000256" key="5">
    <source>
        <dbReference type="ARBA" id="ARBA00022927"/>
    </source>
</evidence>
<dbReference type="FunFam" id="1.20.58.70:FF:000004">
    <property type="entry name" value="Syntaxin-22 like"/>
    <property type="match status" value="1"/>
</dbReference>
<protein>
    <recommendedName>
        <fullName evidence="10">Syntaxin N-terminal domain-containing protein</fullName>
    </recommendedName>
</protein>
<evidence type="ECO:0000256" key="7">
    <source>
        <dbReference type="ARBA" id="ARBA00023054"/>
    </source>
</evidence>
<comment type="subcellular location">
    <subcellularLocation>
        <location evidence="1">Membrane</location>
        <topology evidence="1">Single-pass type IV membrane protein</topology>
    </subcellularLocation>
</comment>
<dbReference type="AlphaFoldDB" id="A0A9Q0HR20"/>
<gene>
    <name evidence="11" type="ORF">LUZ63_011960</name>
</gene>
<keyword evidence="8" id="KW-0472">Membrane</keyword>
<keyword evidence="12" id="KW-1185">Reference proteome</keyword>
<evidence type="ECO:0000256" key="9">
    <source>
        <dbReference type="SAM" id="MobiDB-lite"/>
    </source>
</evidence>
<evidence type="ECO:0000256" key="8">
    <source>
        <dbReference type="ARBA" id="ARBA00023136"/>
    </source>
</evidence>
<feature type="compositionally biased region" description="Basic residues" evidence="9">
    <location>
        <begin position="9"/>
        <end position="19"/>
    </location>
</feature>
<comment type="similarity">
    <text evidence="2">Belongs to the syntaxin family.</text>
</comment>
<keyword evidence="7" id="KW-0175">Coiled coil</keyword>
<sequence>MGYQDLKAKRIKAPQRKRGGGAPSGQTMSQALADGIFQINTSVSTFQGLVNMLGTPKDTPDLRERLHKTGAYITDLVKDTSEKLKQASEADHRTQVHASKKIADAKYAKDFCAGLKQFQKAQRLAVEREPAYAPPISSSLLFCWHSLQKWFLKY</sequence>
<dbReference type="InterPro" id="IPR010989">
    <property type="entry name" value="SNARE"/>
</dbReference>
<proteinExistence type="inferred from homology"/>
<dbReference type="Proteomes" id="UP001151287">
    <property type="component" value="Unassembled WGS sequence"/>
</dbReference>
<keyword evidence="4" id="KW-0812">Transmembrane</keyword>
<name>A0A9Q0HR20_9POAL</name>
<dbReference type="InterPro" id="IPR006011">
    <property type="entry name" value="Syntaxin_N"/>
</dbReference>
<dbReference type="EMBL" id="JAMQYH010000003">
    <property type="protein sequence ID" value="KAJ1695262.1"/>
    <property type="molecule type" value="Genomic_DNA"/>
</dbReference>
<evidence type="ECO:0000256" key="2">
    <source>
        <dbReference type="ARBA" id="ARBA00009063"/>
    </source>
</evidence>
<accession>A0A9Q0HR20</accession>
<feature type="domain" description="Syntaxin N-terminal" evidence="10">
    <location>
        <begin position="17"/>
        <end position="130"/>
    </location>
</feature>
<evidence type="ECO:0000256" key="6">
    <source>
        <dbReference type="ARBA" id="ARBA00022990"/>
    </source>
</evidence>
<dbReference type="SMART" id="SM00503">
    <property type="entry name" value="SynN"/>
    <property type="match status" value="1"/>
</dbReference>
<reference evidence="11" key="1">
    <citation type="journal article" date="2022" name="Cell">
        <title>Repeat-based holocentromeres influence genome architecture and karyotype evolution.</title>
        <authorList>
            <person name="Hofstatter P.G."/>
            <person name="Thangavel G."/>
            <person name="Lux T."/>
            <person name="Neumann P."/>
            <person name="Vondrak T."/>
            <person name="Novak P."/>
            <person name="Zhang M."/>
            <person name="Costa L."/>
            <person name="Castellani M."/>
            <person name="Scott A."/>
            <person name="Toegelov H."/>
            <person name="Fuchs J."/>
            <person name="Mata-Sucre Y."/>
            <person name="Dias Y."/>
            <person name="Vanzela A.L.L."/>
            <person name="Huettel B."/>
            <person name="Almeida C.C.S."/>
            <person name="Simkova H."/>
            <person name="Souza G."/>
            <person name="Pedrosa-Harand A."/>
            <person name="Macas J."/>
            <person name="Mayer K.F.X."/>
            <person name="Houben A."/>
            <person name="Marques A."/>
        </authorList>
    </citation>
    <scope>NUCLEOTIDE SEQUENCE</scope>
    <source>
        <strain evidence="11">RhyBre1mFocal</strain>
    </source>
</reference>
<evidence type="ECO:0000259" key="10">
    <source>
        <dbReference type="SMART" id="SM00503"/>
    </source>
</evidence>
<dbReference type="Pfam" id="PF14523">
    <property type="entry name" value="Syntaxin_2"/>
    <property type="match status" value="1"/>
</dbReference>
<evidence type="ECO:0000313" key="11">
    <source>
        <dbReference type="EMBL" id="KAJ1695262.1"/>
    </source>
</evidence>
<keyword evidence="5" id="KW-0653">Protein transport</keyword>